<evidence type="ECO:0000256" key="4">
    <source>
        <dbReference type="PIRSR" id="PIRSR001365-2"/>
    </source>
</evidence>
<dbReference type="InterPro" id="IPR013785">
    <property type="entry name" value="Aldolase_TIM"/>
</dbReference>
<organism evidence="5 6">
    <name type="scientific">Stutzerimonas kirkiae</name>
    <dbReference type="NCBI Taxonomy" id="2211392"/>
    <lineage>
        <taxon>Bacteria</taxon>
        <taxon>Pseudomonadati</taxon>
        <taxon>Pseudomonadota</taxon>
        <taxon>Gammaproteobacteria</taxon>
        <taxon>Pseudomonadales</taxon>
        <taxon>Pseudomonadaceae</taxon>
        <taxon>Stutzerimonas</taxon>
    </lineage>
</organism>
<evidence type="ECO:0000256" key="2">
    <source>
        <dbReference type="ARBA" id="ARBA00023239"/>
    </source>
</evidence>
<keyword evidence="6" id="KW-1185">Reference proteome</keyword>
<dbReference type="OrthoDB" id="199953at2"/>
<dbReference type="SMART" id="SM01130">
    <property type="entry name" value="DHDPS"/>
    <property type="match status" value="1"/>
</dbReference>
<proteinExistence type="inferred from homology"/>
<dbReference type="SUPFAM" id="SSF51569">
    <property type="entry name" value="Aldolase"/>
    <property type="match status" value="1"/>
</dbReference>
<dbReference type="PIRSF" id="PIRSF001365">
    <property type="entry name" value="DHDPS"/>
    <property type="match status" value="1"/>
</dbReference>
<comment type="caution">
    <text evidence="5">The sequence shown here is derived from an EMBL/GenBank/DDBJ whole genome shotgun (WGS) entry which is preliminary data.</text>
</comment>
<dbReference type="Pfam" id="PF00701">
    <property type="entry name" value="DHDPS"/>
    <property type="match status" value="1"/>
</dbReference>
<dbReference type="InterPro" id="IPR002220">
    <property type="entry name" value="DapA-like"/>
</dbReference>
<dbReference type="PANTHER" id="PTHR12128">
    <property type="entry name" value="DIHYDRODIPICOLINATE SYNTHASE"/>
    <property type="match status" value="1"/>
</dbReference>
<reference evidence="5 6" key="1">
    <citation type="submission" date="2018-06" db="EMBL/GenBank/DDBJ databases">
        <title>Three novel Pseudomonas species isolated from symptomatic oak.</title>
        <authorList>
            <person name="Bueno-Gonzalez V."/>
            <person name="Brady C."/>
        </authorList>
    </citation>
    <scope>NUCLEOTIDE SEQUENCE [LARGE SCALE GENOMIC DNA]</scope>
    <source>
        <strain evidence="5 6">P17C</strain>
    </source>
</reference>
<dbReference type="AlphaFoldDB" id="A0A4Q9QZT7"/>
<dbReference type="CDD" id="cd00408">
    <property type="entry name" value="DHDPS-like"/>
    <property type="match status" value="1"/>
</dbReference>
<accession>A0A4Q9QZT7</accession>
<evidence type="ECO:0000256" key="1">
    <source>
        <dbReference type="ARBA" id="ARBA00007592"/>
    </source>
</evidence>
<sequence>MMRLNEQARGVFIIAVTPFTDSGELDLPSTDRLVEFYLERGATGLTVLGMMGEAPKLTASESLTYVEHVIERVAGRVPVVAGASGAGLAPMAELARQMMQAGAAGVMVAPPSHLRSDDQLVNYYTQVGQAIGRDTPFVLQDFPLATSVQIPVQAIVRIVNDNPNCVMLKHEDWPGLEKISALRQAEAEGRMRRISILAGNGGLFLPEELGRGADGAMTGFGYPEMMAGVYAAHTAGDAEKAHDLFDAYLPLARYEQQPGLGLAIRKYVLARRGAISSSAIRLPGAKLSPADIGEIEHLIERQESRLQEMNR</sequence>
<evidence type="ECO:0000313" key="6">
    <source>
        <dbReference type="Proteomes" id="UP000292639"/>
    </source>
</evidence>
<dbReference type="Gene3D" id="3.20.20.70">
    <property type="entry name" value="Aldolase class I"/>
    <property type="match status" value="1"/>
</dbReference>
<dbReference type="PRINTS" id="PR00146">
    <property type="entry name" value="DHPICSNTHASE"/>
</dbReference>
<protein>
    <submittedName>
        <fullName evidence="5">Dihydrodipicolinate synthase family protein</fullName>
    </submittedName>
</protein>
<gene>
    <name evidence="5" type="ORF">DNJ96_16775</name>
</gene>
<dbReference type="PANTHER" id="PTHR12128:SF66">
    <property type="entry name" value="4-HYDROXY-2-OXOGLUTARATE ALDOLASE, MITOCHONDRIAL"/>
    <property type="match status" value="1"/>
</dbReference>
<evidence type="ECO:0000313" key="5">
    <source>
        <dbReference type="EMBL" id="TBU90333.1"/>
    </source>
</evidence>
<dbReference type="GO" id="GO:0005829">
    <property type="term" value="C:cytosol"/>
    <property type="evidence" value="ECO:0007669"/>
    <property type="project" value="TreeGrafter"/>
</dbReference>
<keyword evidence="2 3" id="KW-0456">Lyase</keyword>
<evidence type="ECO:0000256" key="3">
    <source>
        <dbReference type="PIRNR" id="PIRNR001365"/>
    </source>
</evidence>
<feature type="binding site" evidence="4">
    <location>
        <position position="217"/>
    </location>
    <ligand>
        <name>pyruvate</name>
        <dbReference type="ChEBI" id="CHEBI:15361"/>
    </ligand>
</feature>
<dbReference type="Proteomes" id="UP000292639">
    <property type="component" value="Unassembled WGS sequence"/>
</dbReference>
<dbReference type="GO" id="GO:0008840">
    <property type="term" value="F:4-hydroxy-tetrahydrodipicolinate synthase activity"/>
    <property type="evidence" value="ECO:0007669"/>
    <property type="project" value="TreeGrafter"/>
</dbReference>
<dbReference type="EMBL" id="QJUP01000030">
    <property type="protein sequence ID" value="TBU90333.1"/>
    <property type="molecule type" value="Genomic_DNA"/>
</dbReference>
<name>A0A4Q9QZT7_9GAMM</name>
<comment type="similarity">
    <text evidence="1 3">Belongs to the DapA family.</text>
</comment>